<dbReference type="FunFam" id="3.30.200.20:FF:000745">
    <property type="entry name" value="Phytosulfokine receptor 2"/>
    <property type="match status" value="1"/>
</dbReference>
<dbReference type="SMART" id="SM00220">
    <property type="entry name" value="S_TKc"/>
    <property type="match status" value="1"/>
</dbReference>
<protein>
    <submittedName>
        <fullName evidence="4">Phytosulfokine receptor 1</fullName>
    </submittedName>
</protein>
<dbReference type="InterPro" id="IPR001245">
    <property type="entry name" value="Ser-Thr/Tyr_kinase_cat_dom"/>
</dbReference>
<dbReference type="AlphaFoldDB" id="A0A1D1XKL4"/>
<accession>A0A1D1XKL4</accession>
<dbReference type="InterPro" id="IPR051824">
    <property type="entry name" value="LRR_Rcpt-Like_S/T_Kinase"/>
</dbReference>
<dbReference type="InterPro" id="IPR011009">
    <property type="entry name" value="Kinase-like_dom_sf"/>
</dbReference>
<dbReference type="PROSITE" id="PS00107">
    <property type="entry name" value="PROTEIN_KINASE_ATP"/>
    <property type="match status" value="1"/>
</dbReference>
<dbReference type="GO" id="GO:0005524">
    <property type="term" value="F:ATP binding"/>
    <property type="evidence" value="ECO:0007669"/>
    <property type="project" value="UniProtKB-UniRule"/>
</dbReference>
<evidence type="ECO:0000256" key="2">
    <source>
        <dbReference type="SAM" id="Phobius"/>
    </source>
</evidence>
<keyword evidence="1" id="KW-0067">ATP-binding</keyword>
<proteinExistence type="predicted"/>
<dbReference type="PANTHER" id="PTHR48006">
    <property type="entry name" value="LEUCINE-RICH REPEAT-CONTAINING PROTEIN DDB_G0281931-RELATED"/>
    <property type="match status" value="1"/>
</dbReference>
<feature type="domain" description="Protein kinase" evidence="3">
    <location>
        <begin position="156"/>
        <end position="290"/>
    </location>
</feature>
<reference evidence="4" key="1">
    <citation type="submission" date="2015-07" db="EMBL/GenBank/DDBJ databases">
        <title>Transcriptome Assembly of Anthurium amnicola.</title>
        <authorList>
            <person name="Suzuki J."/>
        </authorList>
    </citation>
    <scope>NUCLEOTIDE SEQUENCE</scope>
</reference>
<keyword evidence="1" id="KW-0547">Nucleotide-binding</keyword>
<feature type="non-terminal residue" evidence="4">
    <location>
        <position position="290"/>
    </location>
</feature>
<dbReference type="InterPro" id="IPR017441">
    <property type="entry name" value="Protein_kinase_ATP_BS"/>
</dbReference>
<keyword evidence="2" id="KW-1133">Transmembrane helix</keyword>
<evidence type="ECO:0000313" key="4">
    <source>
        <dbReference type="EMBL" id="JAT42937.1"/>
    </source>
</evidence>
<organism evidence="4">
    <name type="scientific">Anthurium amnicola</name>
    <dbReference type="NCBI Taxonomy" id="1678845"/>
    <lineage>
        <taxon>Eukaryota</taxon>
        <taxon>Viridiplantae</taxon>
        <taxon>Streptophyta</taxon>
        <taxon>Embryophyta</taxon>
        <taxon>Tracheophyta</taxon>
        <taxon>Spermatophyta</taxon>
        <taxon>Magnoliopsida</taxon>
        <taxon>Liliopsida</taxon>
        <taxon>Araceae</taxon>
        <taxon>Pothoideae</taxon>
        <taxon>Potheae</taxon>
        <taxon>Anthurium</taxon>
    </lineage>
</organism>
<feature type="binding site" evidence="1">
    <location>
        <position position="184"/>
    </location>
    <ligand>
        <name>ATP</name>
        <dbReference type="ChEBI" id="CHEBI:30616"/>
    </ligand>
</feature>
<dbReference type="SUPFAM" id="SSF56112">
    <property type="entry name" value="Protein kinase-like (PK-like)"/>
    <property type="match status" value="1"/>
</dbReference>
<dbReference type="Gene3D" id="1.10.510.10">
    <property type="entry name" value="Transferase(Phosphotransferase) domain 1"/>
    <property type="match status" value="1"/>
</dbReference>
<gene>
    <name evidence="4" type="primary">PSKR_3</name>
    <name evidence="4" type="ORF">g.110745</name>
</gene>
<keyword evidence="2" id="KW-0812">Transmembrane</keyword>
<name>A0A1D1XKL4_9ARAE</name>
<keyword evidence="2" id="KW-0472">Membrane</keyword>
<dbReference type="PANTHER" id="PTHR48006:SF47">
    <property type="entry name" value="PHYTOSULFOKINE RECEPTOR 2-LIKE"/>
    <property type="match status" value="1"/>
</dbReference>
<sequence>VWRHHAGGRLPESAPSKFLLICFLGSSDPTNQSIAESNRLLPITQHGEKYDPHPTHPLLLLRPQTLTNPPRSPPPPPAMDPLVQALIAAGASFLAVTLVFGLALLACGRDAKARRSRELGLPSRAPAPALAEESDAFDPSLGGITMAKLAAATAGFCPDRIIGDGSFGFVYRAQMPDGRAVAVKRLAADAFQGFREFRAEVETLGRIRHPNLARILGYCAAGSDRLLIYELLERGSLDQWLHEQPHPPDRAPLPWSTRLRVARGVAAGLAFLHGDCNPSIIHRDIKASNV</sequence>
<feature type="transmembrane region" description="Helical" evidence="2">
    <location>
        <begin position="82"/>
        <end position="107"/>
    </location>
</feature>
<dbReference type="Pfam" id="PF07714">
    <property type="entry name" value="PK_Tyr_Ser-Thr"/>
    <property type="match status" value="1"/>
</dbReference>
<feature type="non-terminal residue" evidence="4">
    <location>
        <position position="1"/>
    </location>
</feature>
<dbReference type="Gene3D" id="3.30.200.20">
    <property type="entry name" value="Phosphorylase Kinase, domain 1"/>
    <property type="match status" value="1"/>
</dbReference>
<keyword evidence="4" id="KW-0675">Receptor</keyword>
<evidence type="ECO:0000259" key="3">
    <source>
        <dbReference type="PROSITE" id="PS50011"/>
    </source>
</evidence>
<dbReference type="GO" id="GO:0004672">
    <property type="term" value="F:protein kinase activity"/>
    <property type="evidence" value="ECO:0007669"/>
    <property type="project" value="InterPro"/>
</dbReference>
<dbReference type="PROSITE" id="PS50011">
    <property type="entry name" value="PROTEIN_KINASE_DOM"/>
    <property type="match status" value="1"/>
</dbReference>
<evidence type="ECO:0000256" key="1">
    <source>
        <dbReference type="PROSITE-ProRule" id="PRU10141"/>
    </source>
</evidence>
<dbReference type="EMBL" id="GDJX01024999">
    <property type="protein sequence ID" value="JAT42937.1"/>
    <property type="molecule type" value="Transcribed_RNA"/>
</dbReference>
<dbReference type="InterPro" id="IPR000719">
    <property type="entry name" value="Prot_kinase_dom"/>
</dbReference>